<dbReference type="Proteomes" id="UP000254651">
    <property type="component" value="Unassembled WGS sequence"/>
</dbReference>
<reference evidence="2 3" key="1">
    <citation type="submission" date="2018-06" db="EMBL/GenBank/DDBJ databases">
        <authorList>
            <consortium name="Pathogen Informatics"/>
            <person name="Doyle S."/>
        </authorList>
    </citation>
    <scope>NUCLEOTIDE SEQUENCE [LARGE SCALE GENOMIC DNA]</scope>
    <source>
        <strain evidence="2 3">NCTC10295</strain>
    </source>
</reference>
<keyword evidence="1" id="KW-0732">Signal</keyword>
<evidence type="ECO:0000313" key="2">
    <source>
        <dbReference type="EMBL" id="STZ75590.1"/>
    </source>
</evidence>
<accession>A0A378UEH1</accession>
<proteinExistence type="predicted"/>
<evidence type="ECO:0008006" key="4">
    <source>
        <dbReference type="Google" id="ProtNLM"/>
    </source>
</evidence>
<dbReference type="EMBL" id="UGQS01000001">
    <property type="protein sequence ID" value="STZ75590.1"/>
    <property type="molecule type" value="Genomic_DNA"/>
</dbReference>
<dbReference type="PROSITE" id="PS51257">
    <property type="entry name" value="PROKAR_LIPOPROTEIN"/>
    <property type="match status" value="1"/>
</dbReference>
<feature type="chain" id="PRO_5016688903" description="Lipoprotein" evidence="1">
    <location>
        <begin position="19"/>
        <end position="276"/>
    </location>
</feature>
<dbReference type="RefSeq" id="WP_147283866.1">
    <property type="nucleotide sequence ID" value="NZ_CP181246.1"/>
</dbReference>
<dbReference type="AlphaFoldDB" id="A0A378UEH1"/>
<gene>
    <name evidence="2" type="ORF">NCTC10295_00331</name>
</gene>
<evidence type="ECO:0000256" key="1">
    <source>
        <dbReference type="SAM" id="SignalP"/>
    </source>
</evidence>
<sequence>MKTIVTMAAAAVLLSACAATGMEKADFSDSKAISYADAARVDRAAERAVARPAAGQAVFYFDHEGKLQDKAVSGGFSRKVLGQTQDGLSVVQDFYADGRKQTNAFVLAKDEKADNFIDTRAQYGVANSYLPSGELAGSRLFRDGRAVQSNVYRNGKLFITTFGGKNPDKVTVWYGNGGKNLEMTAADTAQPAIRLYYENGQLAAERGIDSQTGETYHSLWTEDGQELNQSAPIEQRLQPLLMWLKVIKEIEKTEYLHQGLLTLPVREEALPVETKE</sequence>
<keyword evidence="3" id="KW-1185">Reference proteome</keyword>
<feature type="signal peptide" evidence="1">
    <location>
        <begin position="1"/>
        <end position="18"/>
    </location>
</feature>
<protein>
    <recommendedName>
        <fullName evidence="4">Lipoprotein</fullName>
    </recommendedName>
</protein>
<organism evidence="2 3">
    <name type="scientific">Bergeriella denitrificans</name>
    <name type="common">Neisseria denitrificans</name>
    <dbReference type="NCBI Taxonomy" id="494"/>
    <lineage>
        <taxon>Bacteria</taxon>
        <taxon>Pseudomonadati</taxon>
        <taxon>Pseudomonadota</taxon>
        <taxon>Betaproteobacteria</taxon>
        <taxon>Neisseriales</taxon>
        <taxon>Neisseriaceae</taxon>
        <taxon>Bergeriella</taxon>
    </lineage>
</organism>
<evidence type="ECO:0000313" key="3">
    <source>
        <dbReference type="Proteomes" id="UP000254651"/>
    </source>
</evidence>
<name>A0A378UEH1_BERDE</name>